<accession>A0ABU7I6F6</accession>
<gene>
    <name evidence="1" type="ORF">VRU48_08090</name>
</gene>
<protein>
    <submittedName>
        <fullName evidence="1">Uncharacterized protein</fullName>
    </submittedName>
</protein>
<name>A0ABU7I6F6_9SPHI</name>
<sequence length="158" mass="18720">MKKQKTASPPTEEQKRTELEKIFELACKTASEFLKPFDMEKYRTVVAIDHEKLKTHENLIKEFLCFHFKLTLCKNKNGYFLIYFNYDEEAISKFGTRVFNQTLRALVAISAREKTSIDVQDRIRFATEPSDIHNFLWKRMIDKEKEFVVIKAIERDSA</sequence>
<organism evidence="1 2">
    <name type="scientific">Pedobacter albus</name>
    <dbReference type="NCBI Taxonomy" id="3113905"/>
    <lineage>
        <taxon>Bacteria</taxon>
        <taxon>Pseudomonadati</taxon>
        <taxon>Bacteroidota</taxon>
        <taxon>Sphingobacteriia</taxon>
        <taxon>Sphingobacteriales</taxon>
        <taxon>Sphingobacteriaceae</taxon>
        <taxon>Pedobacter</taxon>
    </lineage>
</organism>
<keyword evidence="2" id="KW-1185">Reference proteome</keyword>
<proteinExistence type="predicted"/>
<evidence type="ECO:0000313" key="1">
    <source>
        <dbReference type="EMBL" id="MEE1945063.1"/>
    </source>
</evidence>
<dbReference type="Proteomes" id="UP001336835">
    <property type="component" value="Unassembled WGS sequence"/>
</dbReference>
<dbReference type="EMBL" id="JAZDQT010000001">
    <property type="protein sequence ID" value="MEE1945063.1"/>
    <property type="molecule type" value="Genomic_DNA"/>
</dbReference>
<dbReference type="RefSeq" id="WP_330107415.1">
    <property type="nucleotide sequence ID" value="NZ_JAZDQT010000001.1"/>
</dbReference>
<comment type="caution">
    <text evidence="1">The sequence shown here is derived from an EMBL/GenBank/DDBJ whole genome shotgun (WGS) entry which is preliminary data.</text>
</comment>
<evidence type="ECO:0000313" key="2">
    <source>
        <dbReference type="Proteomes" id="UP001336835"/>
    </source>
</evidence>
<reference evidence="1 2" key="1">
    <citation type="submission" date="2024-01" db="EMBL/GenBank/DDBJ databases">
        <title>Pedobacter sp. nov., isolated from fresh soil.</title>
        <authorList>
            <person name="Le N.T.T."/>
        </authorList>
    </citation>
    <scope>NUCLEOTIDE SEQUENCE [LARGE SCALE GENOMIC DNA]</scope>
    <source>
        <strain evidence="1 2">KR3-3</strain>
    </source>
</reference>